<feature type="region of interest" description="Disordered" evidence="1">
    <location>
        <begin position="203"/>
        <end position="248"/>
    </location>
</feature>
<organism evidence="3 4">
    <name type="scientific">Microdochium bolleyi</name>
    <dbReference type="NCBI Taxonomy" id="196109"/>
    <lineage>
        <taxon>Eukaryota</taxon>
        <taxon>Fungi</taxon>
        <taxon>Dikarya</taxon>
        <taxon>Ascomycota</taxon>
        <taxon>Pezizomycotina</taxon>
        <taxon>Sordariomycetes</taxon>
        <taxon>Xylariomycetidae</taxon>
        <taxon>Xylariales</taxon>
        <taxon>Microdochiaceae</taxon>
        <taxon>Microdochium</taxon>
    </lineage>
</organism>
<dbReference type="GO" id="GO:0005737">
    <property type="term" value="C:cytoplasm"/>
    <property type="evidence" value="ECO:0007669"/>
    <property type="project" value="TreeGrafter"/>
</dbReference>
<dbReference type="AlphaFoldDB" id="A0A136JDW5"/>
<name>A0A136JDW5_9PEZI</name>
<dbReference type="EMBL" id="KQ964246">
    <property type="protein sequence ID" value="KXJ95339.1"/>
    <property type="molecule type" value="Genomic_DNA"/>
</dbReference>
<dbReference type="STRING" id="196109.A0A136JDW5"/>
<evidence type="ECO:0000256" key="1">
    <source>
        <dbReference type="SAM" id="MobiDB-lite"/>
    </source>
</evidence>
<feature type="region of interest" description="Disordered" evidence="1">
    <location>
        <begin position="264"/>
        <end position="284"/>
    </location>
</feature>
<dbReference type="InterPro" id="IPR029071">
    <property type="entry name" value="Ubiquitin-like_domsf"/>
</dbReference>
<keyword evidence="4" id="KW-1185">Reference proteome</keyword>
<reference evidence="4" key="1">
    <citation type="submission" date="2016-02" db="EMBL/GenBank/DDBJ databases">
        <title>Draft genome sequence of Microdochium bolleyi, a fungal endophyte of beachgrass.</title>
        <authorList>
            <consortium name="DOE Joint Genome Institute"/>
            <person name="David A.S."/>
            <person name="May G."/>
            <person name="Haridas S."/>
            <person name="Lim J."/>
            <person name="Wang M."/>
            <person name="Labutti K."/>
            <person name="Lipzen A."/>
            <person name="Barry K."/>
            <person name="Grigoriev I.V."/>
        </authorList>
    </citation>
    <scope>NUCLEOTIDE SEQUENCE [LARGE SCALE GENOMIC DNA]</scope>
    <source>
        <strain evidence="4">J235TASD1</strain>
    </source>
</reference>
<evidence type="ECO:0000313" key="3">
    <source>
        <dbReference type="EMBL" id="KXJ95339.1"/>
    </source>
</evidence>
<feature type="compositionally biased region" description="Basic residues" evidence="1">
    <location>
        <begin position="509"/>
        <end position="520"/>
    </location>
</feature>
<dbReference type="Pfam" id="PF11470">
    <property type="entry name" value="TUG-UBL1"/>
    <property type="match status" value="1"/>
</dbReference>
<dbReference type="CDD" id="cd16105">
    <property type="entry name" value="Ubl_ASPSCR1_like"/>
    <property type="match status" value="1"/>
</dbReference>
<evidence type="ECO:0000259" key="2">
    <source>
        <dbReference type="Pfam" id="PF11470"/>
    </source>
</evidence>
<proteinExistence type="predicted"/>
<dbReference type="Gene3D" id="3.10.20.90">
    <property type="entry name" value="Phosphatidylinositol 3-kinase Catalytic Subunit, Chain A, domain 1"/>
    <property type="match status" value="1"/>
</dbReference>
<dbReference type="GO" id="GO:0012506">
    <property type="term" value="C:vesicle membrane"/>
    <property type="evidence" value="ECO:0007669"/>
    <property type="project" value="TreeGrafter"/>
</dbReference>
<gene>
    <name evidence="3" type="ORF">Micbo1qcDRAFT_157223</name>
</gene>
<dbReference type="OrthoDB" id="440781at2759"/>
<feature type="compositionally biased region" description="Polar residues" evidence="1">
    <location>
        <begin position="483"/>
        <end position="500"/>
    </location>
</feature>
<dbReference type="PANTHER" id="PTHR46467">
    <property type="entry name" value="TETHER CONTAINING UBX DOMAIN FOR GLUT4"/>
    <property type="match status" value="1"/>
</dbReference>
<dbReference type="GO" id="GO:0006886">
    <property type="term" value="P:intracellular protein transport"/>
    <property type="evidence" value="ECO:0007669"/>
    <property type="project" value="TreeGrafter"/>
</dbReference>
<feature type="domain" description="TUG ubiquitin-like" evidence="2">
    <location>
        <begin position="8"/>
        <end position="71"/>
    </location>
</feature>
<dbReference type="PANTHER" id="PTHR46467:SF1">
    <property type="entry name" value="TETHER CONTAINING UBX DOMAIN FOR GLUT4"/>
    <property type="match status" value="1"/>
</dbReference>
<evidence type="ECO:0000313" key="4">
    <source>
        <dbReference type="Proteomes" id="UP000070501"/>
    </source>
</evidence>
<dbReference type="Proteomes" id="UP000070501">
    <property type="component" value="Unassembled WGS sequence"/>
</dbReference>
<feature type="compositionally biased region" description="Polar residues" evidence="1">
    <location>
        <begin position="220"/>
        <end position="240"/>
    </location>
</feature>
<sequence>MASNVKVVGTDLRQVTIKVNPNTRLTEVLEQACEKLKVSPTRYQLKHKQKLVDLSQTYRLSGLVQGAKLELVARSNTPTAISVAVQLPPPEGGRLTKKLPSDFTIWKVLRQFESERDAQGRLRNFTERGIPSAANGSGSGQLYYETPVVQLGNDTQKLATFADFQKTLSQLGYNTGGVLLRLSFQRTDRTFFDAAAEIDQYFKKEDGDEPALDANRDQQKQSPETNPATESVSQPQTTASEPDPPQQADTAAVLADTNQSLLDQEASQHEGSSIQEQAGEDTSMVVDEPATTNEARPIRIYQAPSSDTPAAAVDREADEAYVPGVEQAKAHQNLLKSLGENKRLLSDREIEERENAQKEALAKTQRVLIRVRHPDNTMFEREYDQSDTGSTLYADVRSQMANPTAAFKLVFPPREPIRDESNGASNKLITGYKLRTNTLVNFIWDDSVAPEIRRQPFLKESAASKAQQVKVPEVPETAMRAEGSSNSTHNLAGSSQNKPSGSADGSGFKKPKWLKGFGKK</sequence>
<protein>
    <submittedName>
        <fullName evidence="3">GLUT4 regulating protein TUG-domain-containing protein</fullName>
    </submittedName>
</protein>
<accession>A0A136JDW5</accession>
<dbReference type="InParanoid" id="A0A136JDW5"/>
<feature type="region of interest" description="Disordered" evidence="1">
    <location>
        <begin position="461"/>
        <end position="520"/>
    </location>
</feature>
<dbReference type="GO" id="GO:0005634">
    <property type="term" value="C:nucleus"/>
    <property type="evidence" value="ECO:0007669"/>
    <property type="project" value="TreeGrafter"/>
</dbReference>
<dbReference type="SUPFAM" id="SSF54236">
    <property type="entry name" value="Ubiquitin-like"/>
    <property type="match status" value="2"/>
</dbReference>
<dbReference type="InterPro" id="IPR021569">
    <property type="entry name" value="TUG-UBL1"/>
</dbReference>